<feature type="domain" description="RCK N-terminal" evidence="7">
    <location>
        <begin position="244"/>
        <end position="361"/>
    </location>
</feature>
<dbReference type="InterPro" id="IPR050721">
    <property type="entry name" value="Trk_Ktr_HKT_K-transport"/>
</dbReference>
<dbReference type="GO" id="GO:0005216">
    <property type="term" value="F:monoatomic ion channel activity"/>
    <property type="evidence" value="ECO:0007669"/>
    <property type="project" value="InterPro"/>
</dbReference>
<gene>
    <name evidence="9" type="ORF">MNB_SM-5-304</name>
</gene>
<evidence type="ECO:0000313" key="9">
    <source>
        <dbReference type="EMBL" id="SFV70481.1"/>
    </source>
</evidence>
<name>A0A1W1CXV6_9ZZZZ</name>
<dbReference type="SUPFAM" id="SSF81324">
    <property type="entry name" value="Voltage-gated potassium channels"/>
    <property type="match status" value="1"/>
</dbReference>
<reference evidence="9" key="1">
    <citation type="submission" date="2016-10" db="EMBL/GenBank/DDBJ databases">
        <authorList>
            <person name="de Groot N.N."/>
        </authorList>
    </citation>
    <scope>NUCLEOTIDE SEQUENCE</scope>
</reference>
<evidence type="ECO:0000256" key="4">
    <source>
        <dbReference type="ARBA" id="ARBA00023136"/>
    </source>
</evidence>
<keyword evidence="4 6" id="KW-0472">Membrane</keyword>
<evidence type="ECO:0000256" key="6">
    <source>
        <dbReference type="SAM" id="Phobius"/>
    </source>
</evidence>
<dbReference type="GO" id="GO:0016020">
    <property type="term" value="C:membrane"/>
    <property type="evidence" value="ECO:0007669"/>
    <property type="project" value="UniProtKB-SubCell"/>
</dbReference>
<evidence type="ECO:0000259" key="7">
    <source>
        <dbReference type="PROSITE" id="PS51201"/>
    </source>
</evidence>
<accession>A0A1W1CXV6</accession>
<keyword evidence="9" id="KW-0813">Transport</keyword>
<dbReference type="Pfam" id="PF00520">
    <property type="entry name" value="Ion_trans"/>
    <property type="match status" value="1"/>
</dbReference>
<feature type="transmembrane region" description="Helical" evidence="6">
    <location>
        <begin position="82"/>
        <end position="101"/>
    </location>
</feature>
<dbReference type="Gene3D" id="3.30.70.1450">
    <property type="entry name" value="Regulator of K+ conductance, C-terminal domain"/>
    <property type="match status" value="1"/>
</dbReference>
<dbReference type="InterPro" id="IPR003148">
    <property type="entry name" value="RCK_N"/>
</dbReference>
<evidence type="ECO:0000256" key="1">
    <source>
        <dbReference type="ARBA" id="ARBA00004141"/>
    </source>
</evidence>
<dbReference type="SUPFAM" id="SSF51735">
    <property type="entry name" value="NAD(P)-binding Rossmann-fold domains"/>
    <property type="match status" value="1"/>
</dbReference>
<dbReference type="InterPro" id="IPR005821">
    <property type="entry name" value="Ion_trans_dom"/>
</dbReference>
<keyword evidence="3 6" id="KW-1133">Transmembrane helix</keyword>
<feature type="transmembrane region" description="Helical" evidence="6">
    <location>
        <begin position="139"/>
        <end position="160"/>
    </location>
</feature>
<dbReference type="Gene3D" id="1.10.287.70">
    <property type="match status" value="1"/>
</dbReference>
<evidence type="ECO:0000256" key="5">
    <source>
        <dbReference type="ARBA" id="ARBA00029579"/>
    </source>
</evidence>
<dbReference type="Pfam" id="PF02080">
    <property type="entry name" value="TrkA_C"/>
    <property type="match status" value="1"/>
</dbReference>
<feature type="transmembrane region" description="Helical" evidence="6">
    <location>
        <begin position="201"/>
        <end position="225"/>
    </location>
</feature>
<dbReference type="PROSITE" id="PS51201">
    <property type="entry name" value="RCK_N"/>
    <property type="match status" value="1"/>
</dbReference>
<keyword evidence="2 6" id="KW-0812">Transmembrane</keyword>
<dbReference type="PANTHER" id="PTHR43833:SF9">
    <property type="entry name" value="POTASSIUM CHANNEL PROTEIN YUGO-RELATED"/>
    <property type="match status" value="1"/>
</dbReference>
<dbReference type="PROSITE" id="PS51202">
    <property type="entry name" value="RCK_C"/>
    <property type="match status" value="1"/>
</dbReference>
<dbReference type="AlphaFoldDB" id="A0A1W1CXV6"/>
<sequence>MIFVILSSVTLLVMDVKSHIPHWLDDFDFYFVTTVFVVEYLLRMWVYSDIHKIIIDEYEECSYFDKEVNLFLLFTKIAKDKWLYITSFSAIIDLIAILPSYRGFRVLRVFVLFRAFKMLRYTKSLTGFLYVLKNKKFELMTLLTLSTFFIFIAGIMLYVFEGDNKNPNIHNLFDAFYWALITISTVGYGDIAPVTPEGRVVTMLIIFTGIGLISFVTSIIVSSFSERLGVLREDRVVQEVGKKKKLTVVCGYGLLGRLVVQGLKKEGVEFVVIDRSEEMATLAYNDGHHAICADATNGTIFKKLGIDDSISHVLCLTSDDIQNAFIAVNVKSLNRKVYVTARCSDQEIATKMEYADVDQVIMPEEVAGMMGAVYAGEPVAFEVLLSIIEERDKTHINEITIAEGSFLDNKRIGEVDFERLRLILLGVFKRSESSKLGEFIFNPSDEFVLNAGDNLVCIGYSTAVANLKRKM</sequence>
<evidence type="ECO:0000259" key="8">
    <source>
        <dbReference type="PROSITE" id="PS51202"/>
    </source>
</evidence>
<dbReference type="InterPro" id="IPR036291">
    <property type="entry name" value="NAD(P)-bd_dom_sf"/>
</dbReference>
<dbReference type="Pfam" id="PF02254">
    <property type="entry name" value="TrkA_N"/>
    <property type="match status" value="1"/>
</dbReference>
<dbReference type="GO" id="GO:0006813">
    <property type="term" value="P:potassium ion transport"/>
    <property type="evidence" value="ECO:0007669"/>
    <property type="project" value="InterPro"/>
</dbReference>
<keyword evidence="9" id="KW-0407">Ion channel</keyword>
<dbReference type="InterPro" id="IPR036721">
    <property type="entry name" value="RCK_C_sf"/>
</dbReference>
<dbReference type="GO" id="GO:0008324">
    <property type="term" value="F:monoatomic cation transmembrane transporter activity"/>
    <property type="evidence" value="ECO:0007669"/>
    <property type="project" value="InterPro"/>
</dbReference>
<protein>
    <recommendedName>
        <fullName evidence="5">BK channel</fullName>
    </recommendedName>
</protein>
<organism evidence="9">
    <name type="scientific">hydrothermal vent metagenome</name>
    <dbReference type="NCBI Taxonomy" id="652676"/>
    <lineage>
        <taxon>unclassified sequences</taxon>
        <taxon>metagenomes</taxon>
        <taxon>ecological metagenomes</taxon>
    </lineage>
</organism>
<dbReference type="EMBL" id="FPHH01000147">
    <property type="protein sequence ID" value="SFV70481.1"/>
    <property type="molecule type" value="Genomic_DNA"/>
</dbReference>
<dbReference type="PANTHER" id="PTHR43833">
    <property type="entry name" value="POTASSIUM CHANNEL PROTEIN 2-RELATED-RELATED"/>
    <property type="match status" value="1"/>
</dbReference>
<dbReference type="InterPro" id="IPR006037">
    <property type="entry name" value="RCK_C"/>
</dbReference>
<dbReference type="Gene3D" id="3.40.50.720">
    <property type="entry name" value="NAD(P)-binding Rossmann-like Domain"/>
    <property type="match status" value="1"/>
</dbReference>
<evidence type="ECO:0000256" key="2">
    <source>
        <dbReference type="ARBA" id="ARBA00022692"/>
    </source>
</evidence>
<dbReference type="PRINTS" id="PR00169">
    <property type="entry name" value="KCHANNEL"/>
</dbReference>
<keyword evidence="9" id="KW-0406">Ion transport</keyword>
<feature type="domain" description="RCK C-terminal" evidence="8">
    <location>
        <begin position="382"/>
        <end position="471"/>
    </location>
</feature>
<proteinExistence type="predicted"/>
<dbReference type="SUPFAM" id="SSF116726">
    <property type="entry name" value="TrkA C-terminal domain-like"/>
    <property type="match status" value="1"/>
</dbReference>
<feature type="transmembrane region" description="Helical" evidence="6">
    <location>
        <begin position="172"/>
        <end position="189"/>
    </location>
</feature>
<comment type="subcellular location">
    <subcellularLocation>
        <location evidence="1">Membrane</location>
        <topology evidence="1">Multi-pass membrane protein</topology>
    </subcellularLocation>
</comment>
<evidence type="ECO:0000256" key="3">
    <source>
        <dbReference type="ARBA" id="ARBA00022989"/>
    </source>
</evidence>